<reference evidence="15 16" key="1">
    <citation type="submission" date="2018-11" db="EMBL/GenBank/DDBJ databases">
        <title>The draft genome sequence of Amphritea balenae JAMM 1525T.</title>
        <authorList>
            <person name="Fang Z."/>
            <person name="Zhang Y."/>
            <person name="Han X."/>
        </authorList>
    </citation>
    <scope>NUCLEOTIDE SEQUENCE [LARGE SCALE GENOMIC DNA]</scope>
    <source>
        <strain evidence="15 16">JAMM 1525</strain>
    </source>
</reference>
<keyword evidence="11" id="KW-1208">Phospholipid metabolism</keyword>
<comment type="pathway">
    <text evidence="3">Lipid metabolism.</text>
</comment>
<keyword evidence="16" id="KW-1185">Reference proteome</keyword>
<evidence type="ECO:0000256" key="2">
    <source>
        <dbReference type="ARBA" id="ARBA00004765"/>
    </source>
</evidence>
<comment type="caution">
    <text evidence="15">The sequence shown here is derived from an EMBL/GenBank/DDBJ whole genome shotgun (WGS) entry which is preliminary data.</text>
</comment>
<evidence type="ECO:0000256" key="1">
    <source>
        <dbReference type="ARBA" id="ARBA00004413"/>
    </source>
</evidence>
<comment type="subcellular location">
    <subcellularLocation>
        <location evidence="1">Cell membrane</location>
        <topology evidence="1">Peripheral membrane protein</topology>
        <orientation evidence="1">Cytoplasmic side</orientation>
    </subcellularLocation>
</comment>
<dbReference type="InterPro" id="IPR045520">
    <property type="entry name" value="GPAT/DHAPAT_C"/>
</dbReference>
<accession>A0A3P1SN16</accession>
<proteinExistence type="inferred from homology"/>
<evidence type="ECO:0000313" key="15">
    <source>
        <dbReference type="EMBL" id="RRC98334.1"/>
    </source>
</evidence>
<evidence type="ECO:0000256" key="3">
    <source>
        <dbReference type="ARBA" id="ARBA00005189"/>
    </source>
</evidence>
<keyword evidence="7" id="KW-1003">Cell membrane</keyword>
<dbReference type="EC" id="2.3.1.15" evidence="5"/>
<comment type="similarity">
    <text evidence="4">Belongs to the GPAT/DAPAT family.</text>
</comment>
<dbReference type="OrthoDB" id="335193at2"/>
<keyword evidence="9" id="KW-0472">Membrane</keyword>
<dbReference type="SMART" id="SM00563">
    <property type="entry name" value="PlsC"/>
    <property type="match status" value="1"/>
</dbReference>
<organism evidence="15 16">
    <name type="scientific">Amphritea balenae</name>
    <dbReference type="NCBI Taxonomy" id="452629"/>
    <lineage>
        <taxon>Bacteria</taxon>
        <taxon>Pseudomonadati</taxon>
        <taxon>Pseudomonadota</taxon>
        <taxon>Gammaproteobacteria</taxon>
        <taxon>Oceanospirillales</taxon>
        <taxon>Oceanospirillaceae</taxon>
        <taxon>Amphritea</taxon>
    </lineage>
</organism>
<dbReference type="CDD" id="cd07993">
    <property type="entry name" value="LPLAT_DHAPAT-like"/>
    <property type="match status" value="1"/>
</dbReference>
<dbReference type="NCBIfam" id="TIGR03703">
    <property type="entry name" value="plsB"/>
    <property type="match status" value="1"/>
</dbReference>
<dbReference type="Pfam" id="PF01553">
    <property type="entry name" value="Acyltransferase"/>
    <property type="match status" value="1"/>
</dbReference>
<dbReference type="InterPro" id="IPR022284">
    <property type="entry name" value="GPAT/DHAPAT"/>
</dbReference>
<protein>
    <recommendedName>
        <fullName evidence="6">Glycerol-3-phosphate acyltransferase</fullName>
        <ecNumber evidence="5">2.3.1.15</ecNumber>
    </recommendedName>
</protein>
<evidence type="ECO:0000256" key="5">
    <source>
        <dbReference type="ARBA" id="ARBA00013113"/>
    </source>
</evidence>
<dbReference type="EMBL" id="RQXV01000008">
    <property type="protein sequence ID" value="RRC98334.1"/>
    <property type="molecule type" value="Genomic_DNA"/>
</dbReference>
<dbReference type="GO" id="GO:0006631">
    <property type="term" value="P:fatty acid metabolic process"/>
    <property type="evidence" value="ECO:0007669"/>
    <property type="project" value="TreeGrafter"/>
</dbReference>
<dbReference type="InterPro" id="IPR028354">
    <property type="entry name" value="GPAT_PlsB"/>
</dbReference>
<sequence length="798" mass="91195">MSLRSRVKEYSYKLFYKPYYKIMSRLLIKKRVIDHNRDSPVPGQPVYIIEADRASHYQLINNSPDISHTPGPVFSLQQPEQFHQHLCDLIHAQQDNPLLDYHLIPVGIYHGQMPRRENNWIRLLFSENWLKNSPFNHAMQLLVNGRQTLVRFSPPLRLKPLLDNSLTAPTQADKTTQILQSYFHSSRKAMLGPDLSHRRTLLEEVLGSVEIRKAIKEQALLTGESEQHLEQQCRNNLNRIAANFSPVTARMFHRVLKMVWRRLYNNIRVINAEALQQKNLHQQLVYLPCHRSHLDYLLLSYMLFEHGMMLPHIAAGENLNIPIIGPLLRKGGAIFMRRSFQNDPLYAKSFKAYMQIMSEKGSSLEYFIEGGRSRTGRLLPPKTGLLSMTIENYLKNPEQQISLVPVWISYDRLVESNSYQQELAGEHKRKESLGSLFSSWHILREKYGEASLAFGEPIPLTGANLNRFADQNHTGVKEQTINLADEPSKAQSKAVTTALAHKVMQGINQACIVNSSAVIATALLARPNEIHNHKGLNRQLVTLAKLLPSLPTPPLAMPSSEPSEWLDHCVKIGILDEPSGDLISITARQHGELAMYRNNIQHLLIIPGMIILLIQRLSSPMTLSVSRLVALLYPFLKGELFLSWSIEQINDLVKQNLIQLQQNKLITKQGTRWALAENETCFTLIRTTEPTLLRYYICLAILNRYHTMSKSDLLESCLNLAEQSHSLFGFSSKEYADKKVFTTFIELQCQLGMFKQQEDQISFNGRGNIDSLLKQASKILQPPLVEFIGEKLARDQTF</sequence>
<gene>
    <name evidence="15" type="primary">plsB</name>
    <name evidence="15" type="ORF">EHS89_14705</name>
</gene>
<evidence type="ECO:0000259" key="14">
    <source>
        <dbReference type="SMART" id="SM00563"/>
    </source>
</evidence>
<keyword evidence="12 15" id="KW-0012">Acyltransferase</keyword>
<evidence type="ECO:0000256" key="11">
    <source>
        <dbReference type="ARBA" id="ARBA00023264"/>
    </source>
</evidence>
<dbReference type="PANTHER" id="PTHR12563:SF17">
    <property type="entry name" value="DIHYDROXYACETONE PHOSPHATE ACYLTRANSFERASE"/>
    <property type="match status" value="1"/>
</dbReference>
<evidence type="ECO:0000256" key="12">
    <source>
        <dbReference type="ARBA" id="ARBA00023315"/>
    </source>
</evidence>
<dbReference type="PANTHER" id="PTHR12563">
    <property type="entry name" value="GLYCEROL-3-PHOSPHATE ACYLTRANSFERASE"/>
    <property type="match status" value="1"/>
</dbReference>
<evidence type="ECO:0000256" key="6">
    <source>
        <dbReference type="ARBA" id="ARBA00013432"/>
    </source>
</evidence>
<dbReference type="Pfam" id="PF19277">
    <property type="entry name" value="GPAT_C"/>
    <property type="match status" value="1"/>
</dbReference>
<evidence type="ECO:0000256" key="10">
    <source>
        <dbReference type="ARBA" id="ARBA00023209"/>
    </source>
</evidence>
<feature type="domain" description="Phospholipid/glycerol acyltransferase" evidence="14">
    <location>
        <begin position="284"/>
        <end position="411"/>
    </location>
</feature>
<dbReference type="UniPathway" id="UPA00557">
    <property type="reaction ID" value="UER00612"/>
</dbReference>
<evidence type="ECO:0000256" key="4">
    <source>
        <dbReference type="ARBA" id="ARBA00007937"/>
    </source>
</evidence>
<dbReference type="InterPro" id="IPR041728">
    <property type="entry name" value="GPAT/DHAPAT_LPLAT"/>
</dbReference>
<comment type="pathway">
    <text evidence="2">Phospholipid metabolism; CDP-diacylglycerol biosynthesis; CDP-diacylglycerol from sn-glycerol 3-phosphate: step 1/3.</text>
</comment>
<evidence type="ECO:0000313" key="16">
    <source>
        <dbReference type="Proteomes" id="UP000267535"/>
    </source>
</evidence>
<dbReference type="PIRSF" id="PIRSF000437">
    <property type="entry name" value="GPAT_DHAPAT"/>
    <property type="match status" value="1"/>
</dbReference>
<comment type="catalytic activity">
    <reaction evidence="13">
        <text>sn-glycerol 3-phosphate + an acyl-CoA = a 1-acyl-sn-glycero-3-phosphate + CoA</text>
        <dbReference type="Rhea" id="RHEA:15325"/>
        <dbReference type="ChEBI" id="CHEBI:57287"/>
        <dbReference type="ChEBI" id="CHEBI:57597"/>
        <dbReference type="ChEBI" id="CHEBI:57970"/>
        <dbReference type="ChEBI" id="CHEBI:58342"/>
        <dbReference type="EC" id="2.3.1.15"/>
    </reaction>
</comment>
<evidence type="ECO:0000256" key="9">
    <source>
        <dbReference type="ARBA" id="ARBA00023136"/>
    </source>
</evidence>
<evidence type="ECO:0000256" key="8">
    <source>
        <dbReference type="ARBA" id="ARBA00022679"/>
    </source>
</evidence>
<keyword evidence="8 15" id="KW-0808">Transferase</keyword>
<dbReference type="GO" id="GO:0004366">
    <property type="term" value="F:glycerol-3-phosphate O-acyltransferase activity"/>
    <property type="evidence" value="ECO:0007669"/>
    <property type="project" value="UniProtKB-EC"/>
</dbReference>
<dbReference type="NCBIfam" id="NF003441">
    <property type="entry name" value="PRK04974.1"/>
    <property type="match status" value="1"/>
</dbReference>
<keyword evidence="10" id="KW-0594">Phospholipid biosynthesis</keyword>
<keyword evidence="10" id="KW-0443">Lipid metabolism</keyword>
<dbReference type="AlphaFoldDB" id="A0A3P1SN16"/>
<dbReference type="SUPFAM" id="SSF69593">
    <property type="entry name" value="Glycerol-3-phosphate (1)-acyltransferase"/>
    <property type="match status" value="1"/>
</dbReference>
<dbReference type="InterPro" id="IPR002123">
    <property type="entry name" value="Plipid/glycerol_acylTrfase"/>
</dbReference>
<dbReference type="GO" id="GO:0005886">
    <property type="term" value="C:plasma membrane"/>
    <property type="evidence" value="ECO:0007669"/>
    <property type="project" value="UniProtKB-SubCell"/>
</dbReference>
<evidence type="ECO:0000256" key="7">
    <source>
        <dbReference type="ARBA" id="ARBA00022475"/>
    </source>
</evidence>
<dbReference type="GO" id="GO:0016024">
    <property type="term" value="P:CDP-diacylglycerol biosynthetic process"/>
    <property type="evidence" value="ECO:0007669"/>
    <property type="project" value="UniProtKB-UniPathway"/>
</dbReference>
<evidence type="ECO:0000256" key="13">
    <source>
        <dbReference type="ARBA" id="ARBA00048427"/>
    </source>
</evidence>
<dbReference type="RefSeq" id="WP_124926915.1">
    <property type="nucleotide sequence ID" value="NZ_BMOH01000007.1"/>
</dbReference>
<keyword evidence="10" id="KW-0444">Lipid biosynthesis</keyword>
<dbReference type="PIRSF" id="PIRSF500064">
    <property type="entry name" value="GPAT"/>
    <property type="match status" value="1"/>
</dbReference>
<name>A0A3P1SN16_9GAMM</name>
<dbReference type="Proteomes" id="UP000267535">
    <property type="component" value="Unassembled WGS sequence"/>
</dbReference>